<protein>
    <submittedName>
        <fullName evidence="1">Uncharacterized protein</fullName>
    </submittedName>
</protein>
<reference evidence="1 2" key="1">
    <citation type="journal article" date="2016" name="Proc. Natl. Acad. Sci. U.S.A.">
        <title>Comparative genomics of biotechnologically important yeasts.</title>
        <authorList>
            <person name="Riley R."/>
            <person name="Haridas S."/>
            <person name="Wolfe K.H."/>
            <person name="Lopes M.R."/>
            <person name="Hittinger C.T."/>
            <person name="Goeker M."/>
            <person name="Salamov A.A."/>
            <person name="Wisecaver J.H."/>
            <person name="Long T.M."/>
            <person name="Calvey C.H."/>
            <person name="Aerts A.L."/>
            <person name="Barry K.W."/>
            <person name="Choi C."/>
            <person name="Clum A."/>
            <person name="Coughlan A.Y."/>
            <person name="Deshpande S."/>
            <person name="Douglass A.P."/>
            <person name="Hanson S.J."/>
            <person name="Klenk H.-P."/>
            <person name="LaButti K.M."/>
            <person name="Lapidus A."/>
            <person name="Lindquist E.A."/>
            <person name="Lipzen A.M."/>
            <person name="Meier-Kolthoff J.P."/>
            <person name="Ohm R.A."/>
            <person name="Otillar R.P."/>
            <person name="Pangilinan J.L."/>
            <person name="Peng Y."/>
            <person name="Rokas A."/>
            <person name="Rosa C.A."/>
            <person name="Scheuner C."/>
            <person name="Sibirny A.A."/>
            <person name="Slot J.C."/>
            <person name="Stielow J.B."/>
            <person name="Sun H."/>
            <person name="Kurtzman C.P."/>
            <person name="Blackwell M."/>
            <person name="Grigoriev I.V."/>
            <person name="Jeffries T.W."/>
        </authorList>
    </citation>
    <scope>NUCLEOTIDE SEQUENCE [LARGE SCALE GENOMIC DNA]</scope>
    <source>
        <strain evidence="1 2">NRRL Y-11557</strain>
    </source>
</reference>
<dbReference type="Proteomes" id="UP000094385">
    <property type="component" value="Unassembled WGS sequence"/>
</dbReference>
<evidence type="ECO:0000313" key="2">
    <source>
        <dbReference type="Proteomes" id="UP000094385"/>
    </source>
</evidence>
<feature type="non-terminal residue" evidence="1">
    <location>
        <position position="241"/>
    </location>
</feature>
<keyword evidence="2" id="KW-1185">Reference proteome</keyword>
<gene>
    <name evidence="1" type="ORF">LIPSTDRAFT_113448</name>
</gene>
<name>A0A1E3PX47_LIPST</name>
<sequence length="241" mass="27445">MTLDPGTMADLGFTIEDTWKVAICKHCHFIVDKSMIIDHLKSIHGLGIPNVNAVLLVLRMYHLRIHLAVIWDDIMEDQLDDSDDEDRGPSFFNPPAFRPGLAALQGIPVHDGFKCQLCEQRLHHVCTITKKGMRTHYSRHHRGQTVEYHPAKVQAFYGRSKIASQLRYVEVMDEEDEGQDSITAFGIPEDIHSVPNHNSNITAKRDLNQFGVKFQVYPLLETLDLSDLGPLLYSPQDRSFE</sequence>
<proteinExistence type="predicted"/>
<dbReference type="AlphaFoldDB" id="A0A1E3PX47"/>
<dbReference type="EMBL" id="KV454301">
    <property type="protein sequence ID" value="ODQ69976.1"/>
    <property type="molecule type" value="Genomic_DNA"/>
</dbReference>
<evidence type="ECO:0000313" key="1">
    <source>
        <dbReference type="EMBL" id="ODQ69976.1"/>
    </source>
</evidence>
<organism evidence="1 2">
    <name type="scientific">Lipomyces starkeyi NRRL Y-11557</name>
    <dbReference type="NCBI Taxonomy" id="675824"/>
    <lineage>
        <taxon>Eukaryota</taxon>
        <taxon>Fungi</taxon>
        <taxon>Dikarya</taxon>
        <taxon>Ascomycota</taxon>
        <taxon>Saccharomycotina</taxon>
        <taxon>Lipomycetes</taxon>
        <taxon>Lipomycetales</taxon>
        <taxon>Lipomycetaceae</taxon>
        <taxon>Lipomyces</taxon>
    </lineage>
</organism>
<accession>A0A1E3PX47</accession>